<dbReference type="GO" id="GO:0043780">
    <property type="term" value="F:cobalt-precorrin-5B C1-methyltransferase activity"/>
    <property type="evidence" value="ECO:0007669"/>
    <property type="project" value="RHEA"/>
</dbReference>
<reference evidence="6 7" key="1">
    <citation type="submission" date="2016-10" db="EMBL/GenBank/DDBJ databases">
        <authorList>
            <person name="de Groot N.N."/>
        </authorList>
    </citation>
    <scope>NUCLEOTIDE SEQUENCE [LARGE SCALE GENOMIC DNA]</scope>
    <source>
        <strain evidence="6 7">EP1-55-1</strain>
    </source>
</reference>
<dbReference type="SUPFAM" id="SSF111342">
    <property type="entry name" value="CbiD-like"/>
    <property type="match status" value="1"/>
</dbReference>
<dbReference type="AlphaFoldDB" id="A0A1I5MY02"/>
<dbReference type="HAMAP" id="MF_00787">
    <property type="entry name" value="CbiD"/>
    <property type="match status" value="1"/>
</dbReference>
<name>A0A1I5MY02_9BACT</name>
<evidence type="ECO:0000313" key="6">
    <source>
        <dbReference type="EMBL" id="SFP13996.1"/>
    </source>
</evidence>
<dbReference type="OrthoDB" id="6439987at2"/>
<dbReference type="EMBL" id="FOXB01000007">
    <property type="protein sequence ID" value="SFP13996.1"/>
    <property type="molecule type" value="Genomic_DNA"/>
</dbReference>
<dbReference type="GO" id="GO:0032259">
    <property type="term" value="P:methylation"/>
    <property type="evidence" value="ECO:0007669"/>
    <property type="project" value="UniProtKB-KW"/>
</dbReference>
<dbReference type="PANTHER" id="PTHR35863">
    <property type="entry name" value="COBALT-PRECORRIN-5B C(1)-METHYLTRANSFERASE"/>
    <property type="match status" value="1"/>
</dbReference>
<dbReference type="STRING" id="223786.SAMN05216234_10758"/>
<comment type="pathway">
    <text evidence="5">Cofactor biosynthesis; adenosylcobalamin biosynthesis; cob(II)yrinate a,c-diamide from sirohydrochlorin (anaerobic route): step 6/10.</text>
</comment>
<gene>
    <name evidence="5" type="primary">cbiD</name>
    <name evidence="6" type="ORF">SAMN05216234_10758</name>
</gene>
<evidence type="ECO:0000256" key="5">
    <source>
        <dbReference type="HAMAP-Rule" id="MF_00787"/>
    </source>
</evidence>
<accession>A0A1I5MY02</accession>
<comment type="catalytic activity">
    <reaction evidence="5">
        <text>Co-precorrin-5B + S-adenosyl-L-methionine = Co-precorrin-6A + S-adenosyl-L-homocysteine</text>
        <dbReference type="Rhea" id="RHEA:26285"/>
        <dbReference type="ChEBI" id="CHEBI:57856"/>
        <dbReference type="ChEBI" id="CHEBI:59789"/>
        <dbReference type="ChEBI" id="CHEBI:60063"/>
        <dbReference type="ChEBI" id="CHEBI:60064"/>
        <dbReference type="EC" id="2.1.1.195"/>
    </reaction>
</comment>
<comment type="function">
    <text evidence="5">Catalyzes the methylation of C-1 in cobalt-precorrin-5B to form cobalt-precorrin-6A.</text>
</comment>
<dbReference type="PANTHER" id="PTHR35863:SF1">
    <property type="entry name" value="COBALT-PRECORRIN-5B C(1)-METHYLTRANSFERASE"/>
    <property type="match status" value="1"/>
</dbReference>
<dbReference type="UniPathway" id="UPA00148">
    <property type="reaction ID" value="UER00227"/>
</dbReference>
<evidence type="ECO:0000256" key="1">
    <source>
        <dbReference type="ARBA" id="ARBA00022573"/>
    </source>
</evidence>
<keyword evidence="3 5" id="KW-0808">Transferase</keyword>
<dbReference type="InterPro" id="IPR036074">
    <property type="entry name" value="CbiD_sf"/>
</dbReference>
<evidence type="ECO:0000256" key="4">
    <source>
        <dbReference type="ARBA" id="ARBA00022691"/>
    </source>
</evidence>
<dbReference type="Pfam" id="PF01888">
    <property type="entry name" value="CbiD"/>
    <property type="match status" value="1"/>
</dbReference>
<evidence type="ECO:0000256" key="2">
    <source>
        <dbReference type="ARBA" id="ARBA00022603"/>
    </source>
</evidence>
<dbReference type="EC" id="2.1.1.195" evidence="5"/>
<dbReference type="RefSeq" id="WP_092911406.1">
    <property type="nucleotide sequence ID" value="NZ_FOXB01000007.1"/>
</dbReference>
<dbReference type="Proteomes" id="UP000199227">
    <property type="component" value="Unassembled WGS sequence"/>
</dbReference>
<keyword evidence="2 5" id="KW-0489">Methyltransferase</keyword>
<dbReference type="InterPro" id="IPR002748">
    <property type="entry name" value="CbiD"/>
</dbReference>
<protein>
    <recommendedName>
        <fullName evidence="5">Cobalt-precorrin-5B C(1)-methyltransferase</fullName>
        <ecNumber evidence="5">2.1.1.195</ecNumber>
    </recommendedName>
    <alternativeName>
        <fullName evidence="5">Cobalt-precorrin-6A synthase</fullName>
    </alternativeName>
</protein>
<evidence type="ECO:0000313" key="7">
    <source>
        <dbReference type="Proteomes" id="UP000199227"/>
    </source>
</evidence>
<evidence type="ECO:0000256" key="3">
    <source>
        <dbReference type="ARBA" id="ARBA00022679"/>
    </source>
</evidence>
<sequence>MSELKKGYTTGVHALLAFRSALGVFLATKETAVAKNQKIDNDDLDVTKGATIVVVISNQKNELKLNPTPHKPYRYKNLQIFAGEGVGVVTKDGLKPPKGYPAINPTPLEAIFKYYEPFASSDRVYCSIGIEDGEKIAKDTANKKVGVVGGLSILGTTGWVKPVSAEAYLDSIEAELSVIKQTYKKVVFTLGNSSKREALKVYSEEEIVEIGNFIYDGIKIAINLGLDVTLYIGIAKAVKVAQGFKNTHNRFGSIDFKELQEWAREKWNVDLSGVITVKALCEMVDEVQFKKMVLSKSKKRLKEWFDKDIDIRIV</sequence>
<organism evidence="6 7">
    <name type="scientific">Hydrogenimonas thermophila</name>
    <dbReference type="NCBI Taxonomy" id="223786"/>
    <lineage>
        <taxon>Bacteria</taxon>
        <taxon>Pseudomonadati</taxon>
        <taxon>Campylobacterota</taxon>
        <taxon>Epsilonproteobacteria</taxon>
        <taxon>Campylobacterales</taxon>
        <taxon>Hydrogenimonadaceae</taxon>
        <taxon>Hydrogenimonas</taxon>
    </lineage>
</organism>
<proteinExistence type="inferred from homology"/>
<keyword evidence="1 5" id="KW-0169">Cobalamin biosynthesis</keyword>
<comment type="similarity">
    <text evidence="5">Belongs to the CbiD family.</text>
</comment>
<dbReference type="Gene3D" id="3.30.2110.10">
    <property type="entry name" value="CbiD-like"/>
    <property type="match status" value="1"/>
</dbReference>
<keyword evidence="7" id="KW-1185">Reference proteome</keyword>
<dbReference type="NCBIfam" id="TIGR00312">
    <property type="entry name" value="cbiD"/>
    <property type="match status" value="1"/>
</dbReference>
<dbReference type="GO" id="GO:0019251">
    <property type="term" value="P:anaerobic cobalamin biosynthetic process"/>
    <property type="evidence" value="ECO:0007669"/>
    <property type="project" value="UniProtKB-UniRule"/>
</dbReference>
<keyword evidence="4 5" id="KW-0949">S-adenosyl-L-methionine</keyword>